<dbReference type="AlphaFoldDB" id="A0AA39MCV7"/>
<evidence type="ECO:0000313" key="3">
    <source>
        <dbReference type="EMBL" id="KAK0429542.1"/>
    </source>
</evidence>
<evidence type="ECO:0000313" key="4">
    <source>
        <dbReference type="Proteomes" id="UP001175226"/>
    </source>
</evidence>
<feature type="compositionally biased region" description="Polar residues" evidence="2">
    <location>
        <begin position="1"/>
        <end position="17"/>
    </location>
</feature>
<comment type="caution">
    <text evidence="3">The sequence shown here is derived from an EMBL/GenBank/DDBJ whole genome shotgun (WGS) entry which is preliminary data.</text>
</comment>
<dbReference type="Proteomes" id="UP001175226">
    <property type="component" value="Unassembled WGS sequence"/>
</dbReference>
<feature type="non-terminal residue" evidence="3">
    <location>
        <position position="1"/>
    </location>
</feature>
<gene>
    <name evidence="3" type="ORF">EV421DRAFT_1745420</name>
</gene>
<keyword evidence="4" id="KW-1185">Reference proteome</keyword>
<feature type="region of interest" description="Disordered" evidence="2">
    <location>
        <begin position="1"/>
        <end position="23"/>
    </location>
</feature>
<protein>
    <submittedName>
        <fullName evidence="3">Uncharacterized protein</fullName>
    </submittedName>
</protein>
<evidence type="ECO:0000256" key="1">
    <source>
        <dbReference type="SAM" id="Coils"/>
    </source>
</evidence>
<evidence type="ECO:0000256" key="2">
    <source>
        <dbReference type="SAM" id="MobiDB-lite"/>
    </source>
</evidence>
<sequence length="104" mass="12277">MSNSIEYCQSATPQPYESTPMPVGLTSDEYKNLTEERLAMEEKYEEAIGAHEMWKAAKAKEARLEKLRKKEQEQEVAEKKRKKDERIVEEKWLADEKKLLWLAM</sequence>
<proteinExistence type="predicted"/>
<name>A0AA39MCV7_9AGAR</name>
<dbReference type="EMBL" id="JAUEPT010000237">
    <property type="protein sequence ID" value="KAK0429542.1"/>
    <property type="molecule type" value="Genomic_DNA"/>
</dbReference>
<accession>A0AA39MCV7</accession>
<organism evidence="3 4">
    <name type="scientific">Armillaria borealis</name>
    <dbReference type="NCBI Taxonomy" id="47425"/>
    <lineage>
        <taxon>Eukaryota</taxon>
        <taxon>Fungi</taxon>
        <taxon>Dikarya</taxon>
        <taxon>Basidiomycota</taxon>
        <taxon>Agaricomycotina</taxon>
        <taxon>Agaricomycetes</taxon>
        <taxon>Agaricomycetidae</taxon>
        <taxon>Agaricales</taxon>
        <taxon>Marasmiineae</taxon>
        <taxon>Physalacriaceae</taxon>
        <taxon>Armillaria</taxon>
    </lineage>
</organism>
<keyword evidence="1" id="KW-0175">Coiled coil</keyword>
<reference evidence="3" key="1">
    <citation type="submission" date="2023-06" db="EMBL/GenBank/DDBJ databases">
        <authorList>
            <consortium name="Lawrence Berkeley National Laboratory"/>
            <person name="Ahrendt S."/>
            <person name="Sahu N."/>
            <person name="Indic B."/>
            <person name="Wong-Bajracharya J."/>
            <person name="Merenyi Z."/>
            <person name="Ke H.-M."/>
            <person name="Monk M."/>
            <person name="Kocsube S."/>
            <person name="Drula E."/>
            <person name="Lipzen A."/>
            <person name="Balint B."/>
            <person name="Henrissat B."/>
            <person name="Andreopoulos B."/>
            <person name="Martin F.M."/>
            <person name="Harder C.B."/>
            <person name="Rigling D."/>
            <person name="Ford K.L."/>
            <person name="Foster G.D."/>
            <person name="Pangilinan J."/>
            <person name="Papanicolaou A."/>
            <person name="Barry K."/>
            <person name="LaButti K."/>
            <person name="Viragh M."/>
            <person name="Koriabine M."/>
            <person name="Yan M."/>
            <person name="Riley R."/>
            <person name="Champramary S."/>
            <person name="Plett K.L."/>
            <person name="Tsai I.J."/>
            <person name="Slot J."/>
            <person name="Sipos G."/>
            <person name="Plett J."/>
            <person name="Nagy L.G."/>
            <person name="Grigoriev I.V."/>
        </authorList>
    </citation>
    <scope>NUCLEOTIDE SEQUENCE</scope>
    <source>
        <strain evidence="3">FPL87.14</strain>
    </source>
</reference>
<feature type="coiled-coil region" evidence="1">
    <location>
        <begin position="30"/>
        <end position="89"/>
    </location>
</feature>